<accession>A0ABW4DJ66</accession>
<reference evidence="2" key="1">
    <citation type="journal article" date="2019" name="Int. J. Syst. Evol. Microbiol.">
        <title>The Global Catalogue of Microorganisms (GCM) 10K type strain sequencing project: providing services to taxonomists for standard genome sequencing and annotation.</title>
        <authorList>
            <consortium name="The Broad Institute Genomics Platform"/>
            <consortium name="The Broad Institute Genome Sequencing Center for Infectious Disease"/>
            <person name="Wu L."/>
            <person name="Ma J."/>
        </authorList>
    </citation>
    <scope>NUCLEOTIDE SEQUENCE [LARGE SCALE GENOMIC DNA]</scope>
    <source>
        <strain evidence="2">CCM 9147</strain>
    </source>
</reference>
<dbReference type="Proteomes" id="UP001597340">
    <property type="component" value="Unassembled WGS sequence"/>
</dbReference>
<sequence>MRTENTVDLSRVVSPQAKDYAVHQRAISTIMGIEVVHITERVEYRVEGTPSNRRVTEVLNGGGVLDKYLIPMGRMDIKDDKGYVNSSGLATQRSVFTTSFVHPKFGLVLATNSFTVYGNKYGSLEDWVFN</sequence>
<evidence type="ECO:0000313" key="2">
    <source>
        <dbReference type="Proteomes" id="UP001597340"/>
    </source>
</evidence>
<dbReference type="EMBL" id="JBHTNZ010000064">
    <property type="protein sequence ID" value="MFD1464067.1"/>
    <property type="molecule type" value="Genomic_DNA"/>
</dbReference>
<dbReference type="RefSeq" id="WP_229525638.1">
    <property type="nucleotide sequence ID" value="NZ_JAFFQR010000105.1"/>
</dbReference>
<protein>
    <submittedName>
        <fullName evidence="1">Uncharacterized protein</fullName>
    </submittedName>
</protein>
<comment type="caution">
    <text evidence="1">The sequence shown here is derived from an EMBL/GenBank/DDBJ whole genome shotgun (WGS) entry which is preliminary data.</text>
</comment>
<organism evidence="1 2">
    <name type="scientific">Paenibacillus farraposensis</name>
    <dbReference type="NCBI Taxonomy" id="2807095"/>
    <lineage>
        <taxon>Bacteria</taxon>
        <taxon>Bacillati</taxon>
        <taxon>Bacillota</taxon>
        <taxon>Bacilli</taxon>
        <taxon>Bacillales</taxon>
        <taxon>Paenibacillaceae</taxon>
        <taxon>Paenibacillus</taxon>
    </lineage>
</organism>
<keyword evidence="2" id="KW-1185">Reference proteome</keyword>
<gene>
    <name evidence="1" type="ORF">ACFQ5D_22560</name>
</gene>
<evidence type="ECO:0000313" key="1">
    <source>
        <dbReference type="EMBL" id="MFD1464067.1"/>
    </source>
</evidence>
<name>A0ABW4DJ66_9BACL</name>
<proteinExistence type="predicted"/>